<evidence type="ECO:0000259" key="2">
    <source>
        <dbReference type="Pfam" id="PF03413"/>
    </source>
</evidence>
<dbReference type="EMBL" id="APBN01000004">
    <property type="protein sequence ID" value="EMT52487.1"/>
    <property type="molecule type" value="Genomic_DNA"/>
</dbReference>
<dbReference type="Proteomes" id="UP000012081">
    <property type="component" value="Unassembled WGS sequence"/>
</dbReference>
<dbReference type="Gene3D" id="3.10.450.40">
    <property type="match status" value="1"/>
</dbReference>
<dbReference type="InterPro" id="IPR025711">
    <property type="entry name" value="PepSY"/>
</dbReference>
<name>M8DGB2_9BACL</name>
<feature type="chain" id="PRO_5004095271" evidence="1">
    <location>
        <begin position="29"/>
        <end position="110"/>
    </location>
</feature>
<comment type="caution">
    <text evidence="3">The sequence shown here is derived from an EMBL/GenBank/DDBJ whole genome shotgun (WGS) entry which is preliminary data.</text>
</comment>
<feature type="signal peptide" evidence="1">
    <location>
        <begin position="1"/>
        <end position="28"/>
    </location>
</feature>
<dbReference type="OrthoDB" id="1919149at2"/>
<dbReference type="PATRIC" id="fig|1300222.3.peg.2623"/>
<sequence>MKKTTTRRMLGVLGLCCMNALAGQPAFAANDSGRVDQPANLSPARQLITVEQAKTIALQQVKGRVVHVELETEDGVPVYEVIVINEQNQPYEVEIDAVTGKVRKVEREDV</sequence>
<dbReference type="STRING" id="1300222.I532_12559"/>
<feature type="domain" description="PepSY" evidence="2">
    <location>
        <begin position="48"/>
        <end position="106"/>
    </location>
</feature>
<accession>M8DGB2</accession>
<dbReference type="Pfam" id="PF03413">
    <property type="entry name" value="PepSY"/>
    <property type="match status" value="1"/>
</dbReference>
<dbReference type="AlphaFoldDB" id="M8DGB2"/>
<reference evidence="3 4" key="1">
    <citation type="submission" date="2013-03" db="EMBL/GenBank/DDBJ databases">
        <title>Assembly of a new bacterial strain Brevibacillus borstelensis AK1.</title>
        <authorList>
            <person name="Rajan I."/>
            <person name="PoliReddy D."/>
            <person name="Sugumar T."/>
            <person name="Rathinam K."/>
            <person name="Alqarawi S."/>
            <person name="Khalil A.B."/>
            <person name="Sivakumar N."/>
        </authorList>
    </citation>
    <scope>NUCLEOTIDE SEQUENCE [LARGE SCALE GENOMIC DNA]</scope>
    <source>
        <strain evidence="3 4">AK1</strain>
    </source>
</reference>
<keyword evidence="4" id="KW-1185">Reference proteome</keyword>
<evidence type="ECO:0000313" key="4">
    <source>
        <dbReference type="Proteomes" id="UP000012081"/>
    </source>
</evidence>
<evidence type="ECO:0000256" key="1">
    <source>
        <dbReference type="SAM" id="SignalP"/>
    </source>
</evidence>
<proteinExistence type="predicted"/>
<evidence type="ECO:0000313" key="3">
    <source>
        <dbReference type="EMBL" id="EMT52487.1"/>
    </source>
</evidence>
<gene>
    <name evidence="3" type="ORF">I532_12559</name>
</gene>
<protein>
    <submittedName>
        <fullName evidence="3">Propeptide PepSY amd peptidase M4</fullName>
    </submittedName>
</protein>
<organism evidence="3 4">
    <name type="scientific">Brevibacillus borstelensis AK1</name>
    <dbReference type="NCBI Taxonomy" id="1300222"/>
    <lineage>
        <taxon>Bacteria</taxon>
        <taxon>Bacillati</taxon>
        <taxon>Bacillota</taxon>
        <taxon>Bacilli</taxon>
        <taxon>Bacillales</taxon>
        <taxon>Paenibacillaceae</taxon>
        <taxon>Brevibacillus</taxon>
    </lineage>
</organism>
<keyword evidence="1" id="KW-0732">Signal</keyword>
<dbReference type="RefSeq" id="WP_003388606.1">
    <property type="nucleotide sequence ID" value="NZ_APBN01000004.1"/>
</dbReference>